<evidence type="ECO:0000313" key="7">
    <source>
        <dbReference type="EMBL" id="AHL19473.1"/>
    </source>
</evidence>
<dbReference type="EMBL" id="KJ094031">
    <property type="protein sequence ID" value="AHL19473.1"/>
    <property type="molecule type" value="Genomic_DNA"/>
</dbReference>
<accession>A0A059T5U0</accession>
<evidence type="ECO:0000259" key="6">
    <source>
        <dbReference type="PROSITE" id="PS50163"/>
    </source>
</evidence>
<protein>
    <submittedName>
        <fullName evidence="7">Recombinase</fullName>
    </submittedName>
</protein>
<dbReference type="PANTHER" id="PTHR45900:SF1">
    <property type="entry name" value="MITOCHONDRIAL DNA REPAIR PROTEIN RECA HOMOLOG-RELATED"/>
    <property type="match status" value="1"/>
</dbReference>
<evidence type="ECO:0000256" key="3">
    <source>
        <dbReference type="ARBA" id="ARBA00022840"/>
    </source>
</evidence>
<dbReference type="GO" id="GO:0005524">
    <property type="term" value="F:ATP binding"/>
    <property type="evidence" value="ECO:0007669"/>
    <property type="project" value="UniProtKB-KW"/>
</dbReference>
<dbReference type="InterPro" id="IPR027417">
    <property type="entry name" value="P-loop_NTPase"/>
</dbReference>
<dbReference type="Pfam" id="PF00154">
    <property type="entry name" value="RecA_N"/>
    <property type="match status" value="1"/>
</dbReference>
<dbReference type="Proteomes" id="UP000026998">
    <property type="component" value="Segment"/>
</dbReference>
<organism evidence="7 8">
    <name type="scientific">Listeria phage LP-124</name>
    <dbReference type="NCBI Taxonomy" id="1173765"/>
    <lineage>
        <taxon>Viruses</taxon>
        <taxon>Duplodnaviria</taxon>
        <taxon>Heunggongvirae</taxon>
        <taxon>Uroviricota</taxon>
        <taxon>Caudoviricetes</taxon>
        <taxon>Herelleviridae</taxon>
        <taxon>Jasinskavirinae</taxon>
        <taxon>Pecentumvirus</taxon>
        <taxon>Pecentumvirus LP064</taxon>
    </lineage>
</organism>
<dbReference type="SUPFAM" id="SSF52540">
    <property type="entry name" value="P-loop containing nucleoside triphosphate hydrolases"/>
    <property type="match status" value="1"/>
</dbReference>
<sequence>MARAKQSEKDNKTEIDLGKKIGLTTLQDSKWAEISDKLPTFIPQLDYILGGGIPFGRLTEIMGKNASGKSTLAVHLTKVALQLDCKVIWIDTEGTADPSRLSQLGVDVNKIFFVQPKKSKNAEVNKEDSITVEFVAERVEAILNAFSSSEQRIVIIWDSIGHTPSIKEIEQGVAGKQPGIKAKAMAQFATIIAPMVTKSHCAFIGINQARDEMGSMFGAVDSPGGNALHHWASLRLEVKQASKIEEPMQNAFGTMDNVYVGHKLRVITKKSKVSTPRQSAEMFLLSASGLQYEENIYRSCVDSKMYGLIKGLQYKSYIADDGKEYKMYGKDWVPFLQSKDGEKIRKELFQKMMLISFPTGYSPLDNEVVDVNLWEDMKGLTELYKKNKVKQPKVNEGAKEESIEEVLAGIDSDK</sequence>
<proteinExistence type="inferred from homology"/>
<keyword evidence="3" id="KW-0067">ATP-binding</keyword>
<dbReference type="InterPro" id="IPR020588">
    <property type="entry name" value="RecA_ATP-bd"/>
</dbReference>
<gene>
    <name evidence="7" type="ORF">LP124_076</name>
</gene>
<comment type="similarity">
    <text evidence="1">Belongs to the RecA family.</text>
</comment>
<evidence type="ECO:0000256" key="1">
    <source>
        <dbReference type="ARBA" id="ARBA00009391"/>
    </source>
</evidence>
<reference evidence="7 8" key="1">
    <citation type="journal article" date="2014" name="Appl. Environ. Microbiol.">
        <title>Comparative genomic and morphological analysis of Listeria phages isolated from farm environments.</title>
        <authorList>
            <person name="Denes T."/>
            <person name="Vongkamjan K."/>
            <person name="Ackermann H.W."/>
            <person name="Moreno Switt A.I."/>
            <person name="Wiedmann M."/>
            <person name="den Bakker H.C."/>
        </authorList>
    </citation>
    <scope>NUCLEOTIDE SEQUENCE [LARGE SCALE GENOMIC DNA]</scope>
</reference>
<feature type="domain" description="RecA family profile 2" evidence="6">
    <location>
        <begin position="214"/>
        <end position="295"/>
    </location>
</feature>
<evidence type="ECO:0000259" key="5">
    <source>
        <dbReference type="PROSITE" id="PS50162"/>
    </source>
</evidence>
<feature type="domain" description="RecA family profile 1" evidence="5">
    <location>
        <begin position="34"/>
        <end position="209"/>
    </location>
</feature>
<dbReference type="GO" id="GO:0006281">
    <property type="term" value="P:DNA repair"/>
    <property type="evidence" value="ECO:0007669"/>
    <property type="project" value="InterPro"/>
</dbReference>
<keyword evidence="2" id="KW-0547">Nucleotide-binding</keyword>
<evidence type="ECO:0000256" key="2">
    <source>
        <dbReference type="ARBA" id="ARBA00022741"/>
    </source>
</evidence>
<dbReference type="InterPro" id="IPR020587">
    <property type="entry name" value="RecA_monomer-monomer_interface"/>
</dbReference>
<name>A0A059T5U0_9CAUD</name>
<dbReference type="GO" id="GO:0003697">
    <property type="term" value="F:single-stranded DNA binding"/>
    <property type="evidence" value="ECO:0007669"/>
    <property type="project" value="InterPro"/>
</dbReference>
<dbReference type="GO" id="GO:0006310">
    <property type="term" value="P:DNA recombination"/>
    <property type="evidence" value="ECO:0007669"/>
    <property type="project" value="UniProtKB-KW"/>
</dbReference>
<dbReference type="InterPro" id="IPR049428">
    <property type="entry name" value="RecA-like_N"/>
</dbReference>
<dbReference type="PRINTS" id="PR00142">
    <property type="entry name" value="RECA"/>
</dbReference>
<dbReference type="PROSITE" id="PS50162">
    <property type="entry name" value="RECA_2"/>
    <property type="match status" value="1"/>
</dbReference>
<dbReference type="PROSITE" id="PS50163">
    <property type="entry name" value="RECA_3"/>
    <property type="match status" value="1"/>
</dbReference>
<dbReference type="Gene3D" id="3.40.50.300">
    <property type="entry name" value="P-loop containing nucleotide triphosphate hydrolases"/>
    <property type="match status" value="1"/>
</dbReference>
<dbReference type="InterPro" id="IPR013765">
    <property type="entry name" value="DNA_recomb/repair_RecA"/>
</dbReference>
<keyword evidence="4" id="KW-0233">DNA recombination</keyword>
<dbReference type="PANTHER" id="PTHR45900">
    <property type="entry name" value="RECA"/>
    <property type="match status" value="1"/>
</dbReference>
<dbReference type="GO" id="GO:0140664">
    <property type="term" value="F:ATP-dependent DNA damage sensor activity"/>
    <property type="evidence" value="ECO:0007669"/>
    <property type="project" value="InterPro"/>
</dbReference>
<evidence type="ECO:0000313" key="8">
    <source>
        <dbReference type="Proteomes" id="UP000026998"/>
    </source>
</evidence>
<evidence type="ECO:0000256" key="4">
    <source>
        <dbReference type="ARBA" id="ARBA00023172"/>
    </source>
</evidence>